<evidence type="ECO:0000313" key="1">
    <source>
        <dbReference type="EMBL" id="PSJ23927.1"/>
    </source>
</evidence>
<evidence type="ECO:0000313" key="2">
    <source>
        <dbReference type="Proteomes" id="UP000242427"/>
    </source>
</evidence>
<sequence length="148" mass="16405">MDLGPRVVKSVELPLTAPMVMESLCALGNAKMKVPDDIRLLMDPHRDGPGVRIELELPRGVTASFVMERREELAAALRRELGTVWPSVGRRHPGHLVLFVSDQVMAQAEQEPWPLLNAGEVDIFTAIPLFTNQRGAWIKLSIAYASII</sequence>
<reference evidence="1 2" key="1">
    <citation type="submission" date="2018-03" db="EMBL/GenBank/DDBJ databases">
        <title>Chitinolytic properties of Streptosporangium nondiastaticum TBG75A20.</title>
        <authorList>
            <person name="Gayathri V."/>
            <person name="Shiburaj S."/>
        </authorList>
    </citation>
    <scope>NUCLEOTIDE SEQUENCE [LARGE SCALE GENOMIC DNA]</scope>
    <source>
        <strain evidence="1 2">TBG75A20</strain>
    </source>
</reference>
<keyword evidence="1" id="KW-0131">Cell cycle</keyword>
<keyword evidence="1" id="KW-0132">Cell division</keyword>
<proteinExistence type="predicted"/>
<protein>
    <submittedName>
        <fullName evidence="1">Cell division protein FtsK</fullName>
    </submittedName>
</protein>
<gene>
    <name evidence="1" type="ORF">B7P34_36145</name>
</gene>
<dbReference type="EMBL" id="PXWG01000343">
    <property type="protein sequence ID" value="PSJ23927.1"/>
    <property type="molecule type" value="Genomic_DNA"/>
</dbReference>
<accession>A0A9X7JHQ6</accession>
<dbReference type="AlphaFoldDB" id="A0A9X7JHQ6"/>
<dbReference type="Proteomes" id="UP000242427">
    <property type="component" value="Unassembled WGS sequence"/>
</dbReference>
<name>A0A9X7JHQ6_9ACTN</name>
<feature type="non-terminal residue" evidence="1">
    <location>
        <position position="148"/>
    </location>
</feature>
<organism evidence="1 2">
    <name type="scientific">Streptosporangium nondiastaticum</name>
    <dbReference type="NCBI Taxonomy" id="35764"/>
    <lineage>
        <taxon>Bacteria</taxon>
        <taxon>Bacillati</taxon>
        <taxon>Actinomycetota</taxon>
        <taxon>Actinomycetes</taxon>
        <taxon>Streptosporangiales</taxon>
        <taxon>Streptosporangiaceae</taxon>
        <taxon>Streptosporangium</taxon>
    </lineage>
</organism>
<comment type="caution">
    <text evidence="1">The sequence shown here is derived from an EMBL/GenBank/DDBJ whole genome shotgun (WGS) entry which is preliminary data.</text>
</comment>
<dbReference type="GO" id="GO:0051301">
    <property type="term" value="P:cell division"/>
    <property type="evidence" value="ECO:0007669"/>
    <property type="project" value="UniProtKB-KW"/>
</dbReference>
<keyword evidence="2" id="KW-1185">Reference proteome</keyword>